<evidence type="ECO:0000313" key="3">
    <source>
        <dbReference type="Proteomes" id="UP001154282"/>
    </source>
</evidence>
<organism evidence="2 3">
    <name type="scientific">Linum tenue</name>
    <dbReference type="NCBI Taxonomy" id="586396"/>
    <lineage>
        <taxon>Eukaryota</taxon>
        <taxon>Viridiplantae</taxon>
        <taxon>Streptophyta</taxon>
        <taxon>Embryophyta</taxon>
        <taxon>Tracheophyta</taxon>
        <taxon>Spermatophyta</taxon>
        <taxon>Magnoliopsida</taxon>
        <taxon>eudicotyledons</taxon>
        <taxon>Gunneridae</taxon>
        <taxon>Pentapetalae</taxon>
        <taxon>rosids</taxon>
        <taxon>fabids</taxon>
        <taxon>Malpighiales</taxon>
        <taxon>Linaceae</taxon>
        <taxon>Linum</taxon>
    </lineage>
</organism>
<dbReference type="AlphaFoldDB" id="A0AAV0KJX8"/>
<evidence type="ECO:0000256" key="1">
    <source>
        <dbReference type="SAM" id="MobiDB-lite"/>
    </source>
</evidence>
<comment type="caution">
    <text evidence="2">The sequence shown here is derived from an EMBL/GenBank/DDBJ whole genome shotgun (WGS) entry which is preliminary data.</text>
</comment>
<feature type="compositionally biased region" description="Basic and acidic residues" evidence="1">
    <location>
        <begin position="93"/>
        <end position="105"/>
    </location>
</feature>
<proteinExistence type="predicted"/>
<gene>
    <name evidence="2" type="ORF">LITE_LOCUS19047</name>
</gene>
<protein>
    <submittedName>
        <fullName evidence="2">Uncharacterized protein</fullName>
    </submittedName>
</protein>
<name>A0AAV0KJX8_9ROSI</name>
<dbReference type="Proteomes" id="UP001154282">
    <property type="component" value="Unassembled WGS sequence"/>
</dbReference>
<reference evidence="2" key="1">
    <citation type="submission" date="2022-08" db="EMBL/GenBank/DDBJ databases">
        <authorList>
            <person name="Gutierrez-Valencia J."/>
        </authorList>
    </citation>
    <scope>NUCLEOTIDE SEQUENCE</scope>
</reference>
<feature type="region of interest" description="Disordered" evidence="1">
    <location>
        <begin position="69"/>
        <end position="120"/>
    </location>
</feature>
<sequence>MQFCTQRVDVRAGRVPVGRSLHKQAPWRRNRRCRCCGARGGCGAGWWQGRGVGQPGLPAHVPVARDQVLGRGQRPRRNPPRLASLPAVSARRGGREGYIEVHDEQQVPAQRELPFERREP</sequence>
<evidence type="ECO:0000313" key="2">
    <source>
        <dbReference type="EMBL" id="CAI0422170.1"/>
    </source>
</evidence>
<keyword evidence="3" id="KW-1185">Reference proteome</keyword>
<accession>A0AAV0KJX8</accession>
<dbReference type="EMBL" id="CAMGYJ010000005">
    <property type="protein sequence ID" value="CAI0422170.1"/>
    <property type="molecule type" value="Genomic_DNA"/>
</dbReference>